<dbReference type="KEGG" id="vdi:Vdis_0917"/>
<dbReference type="HAMAP" id="MF_01325_A">
    <property type="entry name" value="Ribosomal_uL3_A"/>
    <property type="match status" value="1"/>
</dbReference>
<dbReference type="NCBIfam" id="TIGR03626">
    <property type="entry name" value="L3_arch"/>
    <property type="match status" value="1"/>
</dbReference>
<sequence>MGLKIHRPKRGSMAYYPRKRAESLVARFRVWPDPHPGKPILLGFAAYKAGMAHAVVIDDRPTSPFYGKEVVKPVTILDAPPIKVIAFRAYTYDPWKNLKLSLGEVWMPDVPKDILRKIPVLPEKFNKEEMMKKILDNVDVITEVRAIVATQPRLSGIGKKTPEILEIPIGGVDDMNQIIKFADSILGKDININDVFSEGQYVDVAAITKGKGWQGVVKRFNVKILPKWHKHRKGYRRIGAIGPQNPALTFTTPRPGQMGLHKRTEYNKRILRIGMNGAEVTPSSGFPHYGIIKGPYIVLEGTVPGVVKRLVTLRFPVRPRPPTYPTGKVQIVWLSTQPLQGA</sequence>
<evidence type="ECO:0000313" key="7">
    <source>
        <dbReference type="EMBL" id="ADN50307.1"/>
    </source>
</evidence>
<dbReference type="InterPro" id="IPR000597">
    <property type="entry name" value="Ribosomal_uL3"/>
</dbReference>
<dbReference type="PANTHER" id="PTHR11363:SF5">
    <property type="entry name" value="LARGE RIBOSOMAL SUBUNIT PROTEIN UL3"/>
    <property type="match status" value="1"/>
</dbReference>
<keyword evidence="5 6" id="KW-0687">Ribonucleoprotein</keyword>
<dbReference type="STRING" id="572478.Vdis_0917"/>
<comment type="subunit">
    <text evidence="6">Part of the 50S ribosomal subunit. Forms a cluster with proteins L14 and L24e.</text>
</comment>
<dbReference type="InterPro" id="IPR045077">
    <property type="entry name" value="L3_arc_euk"/>
</dbReference>
<keyword evidence="4 6" id="KW-0689">Ribosomal protein</keyword>
<dbReference type="eggNOG" id="arCOG04070">
    <property type="taxonomic scope" value="Archaea"/>
</dbReference>
<dbReference type="Gene3D" id="2.40.30.10">
    <property type="entry name" value="Translation factors"/>
    <property type="match status" value="1"/>
</dbReference>
<dbReference type="EMBL" id="CP002100">
    <property type="protein sequence ID" value="ADN50307.1"/>
    <property type="molecule type" value="Genomic_DNA"/>
</dbReference>
<dbReference type="GO" id="GO:0019843">
    <property type="term" value="F:rRNA binding"/>
    <property type="evidence" value="ECO:0007669"/>
    <property type="project" value="UniProtKB-UniRule"/>
</dbReference>
<reference evidence="8" key="2">
    <citation type="journal article" date="2010" name="Stand. Genomic Sci.">
        <title>Complete genome sequence of Vulcanisaeta distributa type strain (IC-017T).</title>
        <authorList>
            <person name="Mavromatis K."/>
            <person name="Sikorski J."/>
            <person name="Pabst E."/>
            <person name="Teshima H."/>
            <person name="Lapidus A."/>
            <person name="Lucas S."/>
            <person name="Nolan M."/>
            <person name="Glavina Del Rio T."/>
            <person name="Cheng J."/>
            <person name="Bruce D."/>
            <person name="Goodwin L."/>
            <person name="Pitluck S."/>
            <person name="Liolios K."/>
            <person name="Ivanova N."/>
            <person name="Mikhailova N."/>
            <person name="Pati A."/>
            <person name="Chen A."/>
            <person name="Palaniappan K."/>
            <person name="Land M."/>
            <person name="Hauser L."/>
            <person name="Chang Y."/>
            <person name="Jeffries C."/>
            <person name="Rohde M."/>
            <person name="Spring S."/>
            <person name="Goker M."/>
            <person name="Wirth R."/>
            <person name="Woyke T."/>
            <person name="Bristow J."/>
            <person name="Eisen J."/>
            <person name="Markowitz V."/>
            <person name="Hugenholtz P."/>
            <person name="Klenk H."/>
            <person name="Kyrpides N."/>
        </authorList>
    </citation>
    <scope>NUCLEOTIDE SEQUENCE [LARGE SCALE GENOMIC DNA]</scope>
    <source>
        <strain evidence="8">DSM 14429 / JCM 11212 / NBRC 100878 / IC-017</strain>
    </source>
</reference>
<proteinExistence type="inferred from homology"/>
<reference evidence="7 8" key="1">
    <citation type="journal article" date="2010" name="Stand. Genomic Sci.">
        <title>Complete genome sequence of Vulcanisaeta distributa type strain (IC-017).</title>
        <authorList>
            <person name="Mavromatis K."/>
            <person name="Sikorski J."/>
            <person name="Pabst E."/>
            <person name="Teshima H."/>
            <person name="Lapidus A."/>
            <person name="Lucas S."/>
            <person name="Nolan M."/>
            <person name="Glavina Del Rio T."/>
            <person name="Cheng J.F."/>
            <person name="Bruce D."/>
            <person name="Goodwin L."/>
            <person name="Pitluck S."/>
            <person name="Liolios K."/>
            <person name="Ivanova N."/>
            <person name="Mikhailova N."/>
            <person name="Pati A."/>
            <person name="Chen A."/>
            <person name="Palaniappan K."/>
            <person name="Land M."/>
            <person name="Hauser L."/>
            <person name="Chang Y.J."/>
            <person name="Jeffries C.D."/>
            <person name="Rohde M."/>
            <person name="Spring S."/>
            <person name="Goker M."/>
            <person name="Wirth R."/>
            <person name="Woyke T."/>
            <person name="Bristow J."/>
            <person name="Eisen J.A."/>
            <person name="Markowitz V."/>
            <person name="Hugenholtz P."/>
            <person name="Klenk H.P."/>
            <person name="Kyrpides N.C."/>
        </authorList>
    </citation>
    <scope>NUCLEOTIDE SEQUENCE [LARGE SCALE GENOMIC DNA]</scope>
    <source>
        <strain evidence="8">DSM 14429 / JCM 11212 / NBRC 100878 / IC-017</strain>
    </source>
</reference>
<evidence type="ECO:0000256" key="4">
    <source>
        <dbReference type="ARBA" id="ARBA00022980"/>
    </source>
</evidence>
<name>E1QPL1_VULDI</name>
<dbReference type="GO" id="GO:0003735">
    <property type="term" value="F:structural constituent of ribosome"/>
    <property type="evidence" value="ECO:0007669"/>
    <property type="project" value="UniProtKB-UniRule"/>
</dbReference>
<evidence type="ECO:0000256" key="1">
    <source>
        <dbReference type="ARBA" id="ARBA00006540"/>
    </source>
</evidence>
<dbReference type="NCBIfam" id="NF003261">
    <property type="entry name" value="PRK04231.1"/>
    <property type="match status" value="1"/>
</dbReference>
<keyword evidence="2 6" id="KW-0699">rRNA-binding</keyword>
<dbReference type="InterPro" id="IPR009000">
    <property type="entry name" value="Transl_B-barrel_sf"/>
</dbReference>
<dbReference type="PROSITE" id="PS00474">
    <property type="entry name" value="RIBOSOMAL_L3"/>
    <property type="match status" value="1"/>
</dbReference>
<dbReference type="InterPro" id="IPR019926">
    <property type="entry name" value="Ribosomal_uL3_CS"/>
</dbReference>
<accession>E1QPL1</accession>
<keyword evidence="3 6" id="KW-0694">RNA-binding</keyword>
<dbReference type="Pfam" id="PF00297">
    <property type="entry name" value="Ribosomal_L3"/>
    <property type="match status" value="1"/>
</dbReference>
<dbReference type="RefSeq" id="WP_013336032.1">
    <property type="nucleotide sequence ID" value="NC_014537.1"/>
</dbReference>
<dbReference type="Proteomes" id="UP000006681">
    <property type="component" value="Chromosome"/>
</dbReference>
<evidence type="ECO:0000256" key="6">
    <source>
        <dbReference type="HAMAP-Rule" id="MF_01325"/>
    </source>
</evidence>
<evidence type="ECO:0000256" key="5">
    <source>
        <dbReference type="ARBA" id="ARBA00023274"/>
    </source>
</evidence>
<gene>
    <name evidence="6" type="primary">rpl3</name>
    <name evidence="7" type="ordered locus">Vdis_0917</name>
</gene>
<protein>
    <recommendedName>
        <fullName evidence="6">Large ribosomal subunit protein uL3</fullName>
    </recommendedName>
</protein>
<dbReference type="OrthoDB" id="6121at2157"/>
<dbReference type="AlphaFoldDB" id="E1QPL1"/>
<dbReference type="InterPro" id="IPR019928">
    <property type="entry name" value="Ribosomal_uL3_arc"/>
</dbReference>
<keyword evidence="8" id="KW-1185">Reference proteome</keyword>
<dbReference type="Gene3D" id="4.10.960.10">
    <property type="entry name" value="Ribosomal protein L3, domain 3"/>
    <property type="match status" value="1"/>
</dbReference>
<evidence type="ECO:0000313" key="8">
    <source>
        <dbReference type="Proteomes" id="UP000006681"/>
    </source>
</evidence>
<dbReference type="SUPFAM" id="SSF50447">
    <property type="entry name" value="Translation proteins"/>
    <property type="match status" value="1"/>
</dbReference>
<dbReference type="PANTHER" id="PTHR11363">
    <property type="entry name" value="60S RIBOSOMAL PROTEIN L3-RELATED"/>
    <property type="match status" value="1"/>
</dbReference>
<dbReference type="HOGENOM" id="CLU_033361_2_0_2"/>
<evidence type="ECO:0000256" key="2">
    <source>
        <dbReference type="ARBA" id="ARBA00022730"/>
    </source>
</evidence>
<dbReference type="GO" id="GO:0022625">
    <property type="term" value="C:cytosolic large ribosomal subunit"/>
    <property type="evidence" value="ECO:0007669"/>
    <property type="project" value="UniProtKB-UniRule"/>
</dbReference>
<comment type="similarity">
    <text evidence="1 6">Belongs to the universal ribosomal protein uL3 family.</text>
</comment>
<organism evidence="7 8">
    <name type="scientific">Vulcanisaeta distributa (strain DSM 14429 / JCM 11212 / NBRC 100878 / IC-017)</name>
    <dbReference type="NCBI Taxonomy" id="572478"/>
    <lineage>
        <taxon>Archaea</taxon>
        <taxon>Thermoproteota</taxon>
        <taxon>Thermoprotei</taxon>
        <taxon>Thermoproteales</taxon>
        <taxon>Thermoproteaceae</taxon>
        <taxon>Vulcanisaeta</taxon>
    </lineage>
</organism>
<dbReference type="InterPro" id="IPR044892">
    <property type="entry name" value="Ribosomal_L3_dom_3_arc_sf"/>
</dbReference>
<evidence type="ECO:0000256" key="3">
    <source>
        <dbReference type="ARBA" id="ARBA00022884"/>
    </source>
</evidence>
<dbReference type="GO" id="GO:0006412">
    <property type="term" value="P:translation"/>
    <property type="evidence" value="ECO:0007669"/>
    <property type="project" value="UniProtKB-UniRule"/>
</dbReference>
<comment type="function">
    <text evidence="6">One of the primary rRNA binding proteins, it binds directly near the 3'-end of the 23S rRNA, where it nucleates assembly of the 50S subunit.</text>
</comment>
<dbReference type="GeneID" id="9751846"/>
<dbReference type="Gene3D" id="3.30.1430.10">
    <property type="match status" value="1"/>
</dbReference>